<dbReference type="InterPro" id="IPR032675">
    <property type="entry name" value="LRR_dom_sf"/>
</dbReference>
<dbReference type="AlphaFoldDB" id="A0A0C2TR35"/>
<accession>A0A0C2TR35</accession>
<feature type="compositionally biased region" description="Basic and acidic residues" evidence="1">
    <location>
        <begin position="348"/>
        <end position="371"/>
    </location>
</feature>
<feature type="region of interest" description="Disordered" evidence="1">
    <location>
        <begin position="348"/>
        <end position="379"/>
    </location>
</feature>
<organism evidence="2 3">
    <name type="scientific">Amanita muscaria (strain Koide BX008)</name>
    <dbReference type="NCBI Taxonomy" id="946122"/>
    <lineage>
        <taxon>Eukaryota</taxon>
        <taxon>Fungi</taxon>
        <taxon>Dikarya</taxon>
        <taxon>Basidiomycota</taxon>
        <taxon>Agaricomycotina</taxon>
        <taxon>Agaricomycetes</taxon>
        <taxon>Agaricomycetidae</taxon>
        <taxon>Agaricales</taxon>
        <taxon>Pluteineae</taxon>
        <taxon>Amanitaceae</taxon>
        <taxon>Amanita</taxon>
    </lineage>
</organism>
<reference evidence="2 3" key="1">
    <citation type="submission" date="2014-04" db="EMBL/GenBank/DDBJ databases">
        <title>Evolutionary Origins and Diversification of the Mycorrhizal Mutualists.</title>
        <authorList>
            <consortium name="DOE Joint Genome Institute"/>
            <consortium name="Mycorrhizal Genomics Consortium"/>
            <person name="Kohler A."/>
            <person name="Kuo A."/>
            <person name="Nagy L.G."/>
            <person name="Floudas D."/>
            <person name="Copeland A."/>
            <person name="Barry K.W."/>
            <person name="Cichocki N."/>
            <person name="Veneault-Fourrey C."/>
            <person name="LaButti K."/>
            <person name="Lindquist E.A."/>
            <person name="Lipzen A."/>
            <person name="Lundell T."/>
            <person name="Morin E."/>
            <person name="Murat C."/>
            <person name="Riley R."/>
            <person name="Ohm R."/>
            <person name="Sun H."/>
            <person name="Tunlid A."/>
            <person name="Henrissat B."/>
            <person name="Grigoriev I.V."/>
            <person name="Hibbett D.S."/>
            <person name="Martin F."/>
        </authorList>
    </citation>
    <scope>NUCLEOTIDE SEQUENCE [LARGE SCALE GENOMIC DNA]</scope>
    <source>
        <strain evidence="2 3">Koide BX008</strain>
    </source>
</reference>
<dbReference type="Proteomes" id="UP000054549">
    <property type="component" value="Unassembled WGS sequence"/>
</dbReference>
<evidence type="ECO:0000313" key="2">
    <source>
        <dbReference type="EMBL" id="KIL69739.1"/>
    </source>
</evidence>
<dbReference type="EMBL" id="KN818225">
    <property type="protein sequence ID" value="KIL69739.1"/>
    <property type="molecule type" value="Genomic_DNA"/>
</dbReference>
<evidence type="ECO:0000256" key="1">
    <source>
        <dbReference type="SAM" id="MobiDB-lite"/>
    </source>
</evidence>
<dbReference type="OrthoDB" id="3215314at2759"/>
<dbReference type="Gene3D" id="3.80.10.10">
    <property type="entry name" value="Ribonuclease Inhibitor"/>
    <property type="match status" value="1"/>
</dbReference>
<proteinExistence type="predicted"/>
<sequence length="379" mass="42638">MSVPPLTYLCVQLASQVPHLLYRVFGSLKLAPSFDLVSPHTLSPCVWASIVQIFNQLPPSFITYPIHLLHSDMTLLLHIPQTPHFSLLTLLELPGCIQVTDDFISRLFQLHSLVAVDLSGTKISYLAIKRLAQYLSLEGSGLGPRTWRGPWPLRILRLYNCRNIDNLIFPSLSKFPLICVLDLRGTRCVSRPGLLPPEWKTITDNELFFPSSLSTAVDTLSQSSVWSSQSAFKLLINAVDLDQQQVGDLAQQTSGVSASLFYGKTKTAARHDFPMIFNKGKQSLVLQNSELTLHRIPPPWSALDDAVLNHARDKMTEKPPRKVEETVVLKNGARQQAAMTKLQELAMRRKEMVDSSSTEMDKSSLQKRESKNPFLRRRI</sequence>
<name>A0A0C2TR35_AMAMK</name>
<gene>
    <name evidence="2" type="ORF">M378DRAFT_21091</name>
</gene>
<dbReference type="InParanoid" id="A0A0C2TR35"/>
<dbReference type="HOGENOM" id="CLU_729520_0_0_1"/>
<evidence type="ECO:0000313" key="3">
    <source>
        <dbReference type="Proteomes" id="UP000054549"/>
    </source>
</evidence>
<keyword evidence="3" id="KW-1185">Reference proteome</keyword>
<dbReference type="SUPFAM" id="SSF52047">
    <property type="entry name" value="RNI-like"/>
    <property type="match status" value="1"/>
</dbReference>
<protein>
    <submittedName>
        <fullName evidence="2">Uncharacterized protein</fullName>
    </submittedName>
</protein>